<evidence type="ECO:0000313" key="3">
    <source>
        <dbReference type="Proteomes" id="UP001204562"/>
    </source>
</evidence>
<feature type="transmembrane region" description="Helical" evidence="1">
    <location>
        <begin position="78"/>
        <end position="100"/>
    </location>
</feature>
<feature type="transmembrane region" description="Helical" evidence="1">
    <location>
        <begin position="29"/>
        <end position="45"/>
    </location>
</feature>
<reference evidence="2" key="1">
    <citation type="submission" date="2022-06" db="EMBL/GenBank/DDBJ databases">
        <title>Isolation of gut microbiota from human fecal samples.</title>
        <authorList>
            <person name="Pamer E.G."/>
            <person name="Barat B."/>
            <person name="Waligurski E."/>
            <person name="Medina S."/>
            <person name="Paddock L."/>
            <person name="Mostad J."/>
        </authorList>
    </citation>
    <scope>NUCLEOTIDE SEQUENCE</scope>
    <source>
        <strain evidence="2">DFI.9.91</strain>
    </source>
</reference>
<name>A0AAW5JS48_9FIRM</name>
<organism evidence="2 3">
    <name type="scientific">Intestinimonas massiliensis</name>
    <name type="common">ex Afouda et al. 2020</name>
    <dbReference type="NCBI Taxonomy" id="1673721"/>
    <lineage>
        <taxon>Bacteria</taxon>
        <taxon>Bacillati</taxon>
        <taxon>Bacillota</taxon>
        <taxon>Clostridia</taxon>
        <taxon>Eubacteriales</taxon>
        <taxon>Intestinimonas</taxon>
    </lineage>
</organism>
<dbReference type="RefSeq" id="WP_256303912.1">
    <property type="nucleotide sequence ID" value="NZ_JANFYS010000014.1"/>
</dbReference>
<comment type="caution">
    <text evidence="2">The sequence shown here is derived from an EMBL/GenBank/DDBJ whole genome shotgun (WGS) entry which is preliminary data.</text>
</comment>
<dbReference type="AlphaFoldDB" id="A0AAW5JS48"/>
<protein>
    <submittedName>
        <fullName evidence="2">Uncharacterized protein</fullName>
    </submittedName>
</protein>
<keyword evidence="1" id="KW-1133">Transmembrane helix</keyword>
<dbReference type="Proteomes" id="UP001204562">
    <property type="component" value="Unassembled WGS sequence"/>
</dbReference>
<gene>
    <name evidence="2" type="ORF">NE579_08200</name>
</gene>
<proteinExistence type="predicted"/>
<keyword evidence="1" id="KW-0472">Membrane</keyword>
<keyword evidence="1" id="KW-0812">Transmembrane</keyword>
<accession>A0AAW5JS48</accession>
<evidence type="ECO:0000256" key="1">
    <source>
        <dbReference type="SAM" id="Phobius"/>
    </source>
</evidence>
<feature type="transmembrane region" description="Helical" evidence="1">
    <location>
        <begin position="6"/>
        <end position="24"/>
    </location>
</feature>
<dbReference type="EMBL" id="JANFYS010000014">
    <property type="protein sequence ID" value="MCQ4770443.1"/>
    <property type="molecule type" value="Genomic_DNA"/>
</dbReference>
<sequence>MLKRIVGYSIYYMIFTVIAIISIFKHWPLTPFFIIALIIILYVSIGGEENHLSKIGAYRRDPMLVQDMPEKPDDSSSLPLLSILLIIFPIIIYILCDFFVF</sequence>
<evidence type="ECO:0000313" key="2">
    <source>
        <dbReference type="EMBL" id="MCQ4770443.1"/>
    </source>
</evidence>